<comment type="caution">
    <text evidence="1">The sequence shown here is derived from an EMBL/GenBank/DDBJ whole genome shotgun (WGS) entry which is preliminary data.</text>
</comment>
<name>A0A8S3HG98_9BILA</name>
<organism evidence="1 2">
    <name type="scientific">Rotaria magnacalcarata</name>
    <dbReference type="NCBI Taxonomy" id="392030"/>
    <lineage>
        <taxon>Eukaryota</taxon>
        <taxon>Metazoa</taxon>
        <taxon>Spiralia</taxon>
        <taxon>Gnathifera</taxon>
        <taxon>Rotifera</taxon>
        <taxon>Eurotatoria</taxon>
        <taxon>Bdelloidea</taxon>
        <taxon>Philodinida</taxon>
        <taxon>Philodinidae</taxon>
        <taxon>Rotaria</taxon>
    </lineage>
</organism>
<reference evidence="1" key="1">
    <citation type="submission" date="2021-02" db="EMBL/GenBank/DDBJ databases">
        <authorList>
            <person name="Nowell W R."/>
        </authorList>
    </citation>
    <scope>NUCLEOTIDE SEQUENCE</scope>
</reference>
<accession>A0A8S3HG98</accession>
<evidence type="ECO:0008006" key="3">
    <source>
        <dbReference type="Google" id="ProtNLM"/>
    </source>
</evidence>
<dbReference type="CDD" id="cd22744">
    <property type="entry name" value="OTU"/>
    <property type="match status" value="1"/>
</dbReference>
<evidence type="ECO:0000313" key="2">
    <source>
        <dbReference type="Proteomes" id="UP000681967"/>
    </source>
</evidence>
<dbReference type="Proteomes" id="UP000681967">
    <property type="component" value="Unassembled WGS sequence"/>
</dbReference>
<dbReference type="AlphaFoldDB" id="A0A8S3HG98"/>
<proteinExistence type="predicted"/>
<dbReference type="EMBL" id="CAJOBH010291332">
    <property type="protein sequence ID" value="CAF5181492.1"/>
    <property type="molecule type" value="Genomic_DNA"/>
</dbReference>
<dbReference type="Gene3D" id="3.90.70.80">
    <property type="match status" value="1"/>
</dbReference>
<gene>
    <name evidence="1" type="ORF">BYL167_LOCUS79029</name>
</gene>
<protein>
    <recommendedName>
        <fullName evidence="3">OTU domain-containing protein</fullName>
    </recommendedName>
</protein>
<feature type="non-terminal residue" evidence="1">
    <location>
        <position position="72"/>
    </location>
</feature>
<feature type="non-terminal residue" evidence="1">
    <location>
        <position position="1"/>
    </location>
</feature>
<sequence length="72" mass="8053">GIHSVEVTGDGACAFRTTLISGLHQSDVYHSDLRERAIEQVLNNIDYYSTVLRPGEKVSEEELKDWAKSMAD</sequence>
<evidence type="ECO:0000313" key="1">
    <source>
        <dbReference type="EMBL" id="CAF5181492.1"/>
    </source>
</evidence>